<dbReference type="AlphaFoldDB" id="A0AAW1L8X9"/>
<proteinExistence type="predicted"/>
<comment type="caution">
    <text evidence="1">The sequence shown here is derived from an EMBL/GenBank/DDBJ whole genome shotgun (WGS) entry which is preliminary data.</text>
</comment>
<dbReference type="EMBL" id="JASPKY010000135">
    <property type="protein sequence ID" value="KAK9731278.1"/>
    <property type="molecule type" value="Genomic_DNA"/>
</dbReference>
<protein>
    <submittedName>
        <fullName evidence="1">Uncharacterized protein</fullName>
    </submittedName>
</protein>
<organism evidence="1 2">
    <name type="scientific">Popillia japonica</name>
    <name type="common">Japanese beetle</name>
    <dbReference type="NCBI Taxonomy" id="7064"/>
    <lineage>
        <taxon>Eukaryota</taxon>
        <taxon>Metazoa</taxon>
        <taxon>Ecdysozoa</taxon>
        <taxon>Arthropoda</taxon>
        <taxon>Hexapoda</taxon>
        <taxon>Insecta</taxon>
        <taxon>Pterygota</taxon>
        <taxon>Neoptera</taxon>
        <taxon>Endopterygota</taxon>
        <taxon>Coleoptera</taxon>
        <taxon>Polyphaga</taxon>
        <taxon>Scarabaeiformia</taxon>
        <taxon>Scarabaeidae</taxon>
        <taxon>Rutelinae</taxon>
        <taxon>Popillia</taxon>
    </lineage>
</organism>
<evidence type="ECO:0000313" key="2">
    <source>
        <dbReference type="Proteomes" id="UP001458880"/>
    </source>
</evidence>
<sequence length="115" mass="12943">MLHAEHIPVPQEVSDHSKEVLQAFSEKNIQNLYVTTQPNKNQIASGREYGEINQQTPTKPSTSNNNVIDNAYFQLPYQEIIAEIQHADTQMARITPTTSATLVNPHLRNTYSGPK</sequence>
<reference evidence="1 2" key="1">
    <citation type="journal article" date="2024" name="BMC Genomics">
        <title>De novo assembly and annotation of Popillia japonica's genome with initial clues to its potential as an invasive pest.</title>
        <authorList>
            <person name="Cucini C."/>
            <person name="Boschi S."/>
            <person name="Funari R."/>
            <person name="Cardaioli E."/>
            <person name="Iannotti N."/>
            <person name="Marturano G."/>
            <person name="Paoli F."/>
            <person name="Bruttini M."/>
            <person name="Carapelli A."/>
            <person name="Frati F."/>
            <person name="Nardi F."/>
        </authorList>
    </citation>
    <scope>NUCLEOTIDE SEQUENCE [LARGE SCALE GENOMIC DNA]</scope>
    <source>
        <strain evidence="1">DMR45628</strain>
    </source>
</reference>
<gene>
    <name evidence="1" type="ORF">QE152_g13791</name>
</gene>
<accession>A0AAW1L8X9</accession>
<name>A0AAW1L8X9_POPJA</name>
<dbReference type="Proteomes" id="UP001458880">
    <property type="component" value="Unassembled WGS sequence"/>
</dbReference>
<evidence type="ECO:0000313" key="1">
    <source>
        <dbReference type="EMBL" id="KAK9731278.1"/>
    </source>
</evidence>
<keyword evidence="2" id="KW-1185">Reference proteome</keyword>